<dbReference type="GO" id="GO:0005509">
    <property type="term" value="F:calcium ion binding"/>
    <property type="evidence" value="ECO:0007669"/>
    <property type="project" value="UniProtKB-UniRule"/>
</dbReference>
<sequence>MGKVTDYLGLSQSAGICVGRQKQAAILIQKWYRFTMARLEMRRRYSLSIFQSIEYADEQDQLQVCDLPFFLFKHLCCPQRCDFSLKEFEKKIAVPDSYYGPRLSFPLTVEDANALLHAFRNEQLLHARYVLQLLSETRRVLKEMPNITHLSTSYSKEITVCGDLHGNLDDLLLIFYKNGLPSEQNPYVFNGDFVDRGKNSMEILIILFAFLLIYPNDLHLNRGNHEDYIMNLRYGFTKEVSKKYKDHWKQILSLLRDVFSWLPLATIIDSKVLILHGGISDTTDLDFLNALERNKVRDHIHVRVILFSFKNFAQYKACKKNNSPIFLQNQGLGRQVAVGILDILWSDPRSQNGCTPNKCRGGGCYFGPDVTAKLFERYNLKMLIRSHEFKPEGYEISHDGKVITIFSASNYYEEGSNRGAYIKLNPELTPRFVQYQVSKLTRRQNLRTIESSALKSLREKIYAHRSELISAFAQYDTNGTGRISVNDWAAAMESVLQLELPWRMLRSQLAQMNPDGEVDFMSCFYDLKMGQPIKEAQPALAETLCRYRKDLEIIFNIIDKDHSGLISLEEFSQTWRLFTSHLGIDIQDDSIDKLVLSIDYNKDGHIDFNEFLEAFHDYRHKTVCHTGEAGEATQIKDRCSFLTEAILPN</sequence>
<evidence type="ECO:0000256" key="13">
    <source>
        <dbReference type="PIRNR" id="PIRNR000912"/>
    </source>
</evidence>
<comment type="cofactor">
    <cofactor evidence="2">
        <name>Mg(2+)</name>
        <dbReference type="ChEBI" id="CHEBI:18420"/>
    </cofactor>
</comment>
<dbReference type="InterPro" id="IPR004843">
    <property type="entry name" value="Calcineurin-like_PHP"/>
</dbReference>
<dbReference type="InterPro" id="IPR011992">
    <property type="entry name" value="EF-hand-dom_pair"/>
</dbReference>
<dbReference type="InterPro" id="IPR029052">
    <property type="entry name" value="Metallo-depent_PP-like"/>
</dbReference>
<dbReference type="FunFam" id="3.60.21.10:FF:000049">
    <property type="entry name" value="Serine/threonine-protein phosphatase with EF-hands"/>
    <property type="match status" value="1"/>
</dbReference>
<reference evidence="16" key="1">
    <citation type="submission" date="2025-08" db="UniProtKB">
        <authorList>
            <consortium name="Ensembl"/>
        </authorList>
    </citation>
    <scope>IDENTIFICATION</scope>
</reference>
<dbReference type="PANTHER" id="PTHR45668:SF1">
    <property type="entry name" value="SERINE_THREONINE-PROTEIN PHOSPHATASE WITH EF-HANDS 1"/>
    <property type="match status" value="1"/>
</dbReference>
<dbReference type="PIRSF" id="PIRSF000912">
    <property type="entry name" value="PPEF"/>
    <property type="match status" value="1"/>
</dbReference>
<evidence type="ECO:0000256" key="1">
    <source>
        <dbReference type="ARBA" id="ARBA00001936"/>
    </source>
</evidence>
<accession>A0A8C5NML0</accession>
<protein>
    <recommendedName>
        <fullName evidence="13">Serine/threonine-protein phosphatase with EF-hands</fullName>
        <ecNumber evidence="13">3.1.3.16</ecNumber>
    </recommendedName>
</protein>
<dbReference type="InterPro" id="IPR012008">
    <property type="entry name" value="Ser/Thr-Pase_EF-hand_contain"/>
</dbReference>
<comment type="cofactor">
    <cofactor evidence="1">
        <name>Mn(2+)</name>
        <dbReference type="ChEBI" id="CHEBI:29035"/>
    </cofactor>
</comment>
<evidence type="ECO:0000313" key="17">
    <source>
        <dbReference type="Proteomes" id="UP000694408"/>
    </source>
</evidence>
<dbReference type="InterPro" id="IPR006186">
    <property type="entry name" value="Ser/Thr-sp_prot-phosphatase"/>
</dbReference>
<dbReference type="Ensembl" id="ENSJHYT00000012988.1">
    <property type="protein sequence ID" value="ENSJHYP00000010743.1"/>
    <property type="gene ID" value="ENSJHYG00000008367.1"/>
</dbReference>
<dbReference type="CDD" id="cd23767">
    <property type="entry name" value="IQCD"/>
    <property type="match status" value="1"/>
</dbReference>
<dbReference type="AlphaFoldDB" id="A0A8C5NML0"/>
<keyword evidence="10 13" id="KW-0464">Manganese</keyword>
<keyword evidence="9" id="KW-0904">Protein phosphatase</keyword>
<comment type="similarity">
    <text evidence="3 13 14">Belongs to the PPP phosphatase family.</text>
</comment>
<dbReference type="Pfam" id="PF13499">
    <property type="entry name" value="EF-hand_7"/>
    <property type="match status" value="1"/>
</dbReference>
<keyword evidence="8" id="KW-0460">Magnesium</keyword>
<evidence type="ECO:0000256" key="5">
    <source>
        <dbReference type="ARBA" id="ARBA00022737"/>
    </source>
</evidence>
<dbReference type="SUPFAM" id="SSF47473">
    <property type="entry name" value="EF-hand"/>
    <property type="match status" value="1"/>
</dbReference>
<evidence type="ECO:0000256" key="12">
    <source>
        <dbReference type="ARBA" id="ARBA00048336"/>
    </source>
</evidence>
<dbReference type="SMART" id="SM00054">
    <property type="entry name" value="EFh"/>
    <property type="match status" value="3"/>
</dbReference>
<evidence type="ECO:0000256" key="11">
    <source>
        <dbReference type="ARBA" id="ARBA00047761"/>
    </source>
</evidence>
<keyword evidence="17" id="KW-1185">Reference proteome</keyword>
<name>A0A8C5NML0_JUNHY</name>
<dbReference type="InterPro" id="IPR051134">
    <property type="entry name" value="PPP_phosphatase"/>
</dbReference>
<dbReference type="PROSITE" id="PS00018">
    <property type="entry name" value="EF_HAND_1"/>
    <property type="match status" value="3"/>
</dbReference>
<dbReference type="PROSITE" id="PS00125">
    <property type="entry name" value="SER_THR_PHOSPHATASE"/>
    <property type="match status" value="1"/>
</dbReference>
<dbReference type="PRINTS" id="PR00114">
    <property type="entry name" value="STPHPHTASE"/>
</dbReference>
<keyword evidence="6 13" id="KW-0378">Hydrolase</keyword>
<evidence type="ECO:0000256" key="9">
    <source>
        <dbReference type="ARBA" id="ARBA00022912"/>
    </source>
</evidence>
<dbReference type="Proteomes" id="UP000694408">
    <property type="component" value="Unplaced"/>
</dbReference>
<evidence type="ECO:0000256" key="14">
    <source>
        <dbReference type="RuleBase" id="RU004273"/>
    </source>
</evidence>
<keyword evidence="7" id="KW-0106">Calcium</keyword>
<dbReference type="InterPro" id="IPR002048">
    <property type="entry name" value="EF_hand_dom"/>
</dbReference>
<evidence type="ECO:0000313" key="16">
    <source>
        <dbReference type="Ensembl" id="ENSJHYP00000010743.1"/>
    </source>
</evidence>
<dbReference type="PANTHER" id="PTHR45668">
    <property type="entry name" value="SERINE/THREONINE-PROTEIN PHOSPHATASE 5-RELATED"/>
    <property type="match status" value="1"/>
</dbReference>
<dbReference type="CDD" id="cd00051">
    <property type="entry name" value="EFh"/>
    <property type="match status" value="1"/>
</dbReference>
<dbReference type="Gene3D" id="3.60.21.10">
    <property type="match status" value="1"/>
</dbReference>
<evidence type="ECO:0000256" key="3">
    <source>
        <dbReference type="ARBA" id="ARBA00008294"/>
    </source>
</evidence>
<dbReference type="GO" id="GO:0005506">
    <property type="term" value="F:iron ion binding"/>
    <property type="evidence" value="ECO:0007669"/>
    <property type="project" value="UniProtKB-UniRule"/>
</dbReference>
<dbReference type="Pfam" id="PF08321">
    <property type="entry name" value="PPP5"/>
    <property type="match status" value="1"/>
</dbReference>
<reference evidence="16" key="2">
    <citation type="submission" date="2025-09" db="UniProtKB">
        <authorList>
            <consortium name="Ensembl"/>
        </authorList>
    </citation>
    <scope>IDENTIFICATION</scope>
</reference>
<dbReference type="InterPro" id="IPR013235">
    <property type="entry name" value="PPP_dom"/>
</dbReference>
<keyword evidence="4 13" id="KW-0479">Metal-binding</keyword>
<feature type="domain" description="EF-hand" evidence="15">
    <location>
        <begin position="546"/>
        <end position="581"/>
    </location>
</feature>
<dbReference type="Pfam" id="PF00149">
    <property type="entry name" value="Metallophos"/>
    <property type="match status" value="1"/>
</dbReference>
<evidence type="ECO:0000256" key="8">
    <source>
        <dbReference type="ARBA" id="ARBA00022842"/>
    </source>
</evidence>
<dbReference type="FunFam" id="1.10.238.10:FF:000164">
    <property type="entry name" value="Serine/threonine-protein phosphatase with EF-hands"/>
    <property type="match status" value="1"/>
</dbReference>
<dbReference type="PROSITE" id="PS50096">
    <property type="entry name" value="IQ"/>
    <property type="match status" value="1"/>
</dbReference>
<proteinExistence type="inferred from homology"/>
<dbReference type="GO" id="GO:0004722">
    <property type="term" value="F:protein serine/threonine phosphatase activity"/>
    <property type="evidence" value="ECO:0007669"/>
    <property type="project" value="UniProtKB-EC"/>
</dbReference>
<dbReference type="InterPro" id="IPR018247">
    <property type="entry name" value="EF_Hand_1_Ca_BS"/>
</dbReference>
<evidence type="ECO:0000256" key="6">
    <source>
        <dbReference type="ARBA" id="ARBA00022801"/>
    </source>
</evidence>
<comment type="catalytic activity">
    <reaction evidence="12 13 14">
        <text>O-phospho-L-threonyl-[protein] + H2O = L-threonyl-[protein] + phosphate</text>
        <dbReference type="Rhea" id="RHEA:47004"/>
        <dbReference type="Rhea" id="RHEA-COMP:11060"/>
        <dbReference type="Rhea" id="RHEA-COMP:11605"/>
        <dbReference type="ChEBI" id="CHEBI:15377"/>
        <dbReference type="ChEBI" id="CHEBI:30013"/>
        <dbReference type="ChEBI" id="CHEBI:43474"/>
        <dbReference type="ChEBI" id="CHEBI:61977"/>
        <dbReference type="EC" id="3.1.3.16"/>
    </reaction>
</comment>
<feature type="domain" description="EF-hand" evidence="15">
    <location>
        <begin position="463"/>
        <end position="498"/>
    </location>
</feature>
<dbReference type="GO" id="GO:0030145">
    <property type="term" value="F:manganese ion binding"/>
    <property type="evidence" value="ECO:0007669"/>
    <property type="project" value="UniProtKB-UniRule"/>
</dbReference>
<evidence type="ECO:0000259" key="15">
    <source>
        <dbReference type="PROSITE" id="PS50222"/>
    </source>
</evidence>
<dbReference type="GO" id="GO:0050906">
    <property type="term" value="P:detection of stimulus involved in sensory perception"/>
    <property type="evidence" value="ECO:0007669"/>
    <property type="project" value="UniProtKB-UniRule"/>
</dbReference>
<evidence type="ECO:0000256" key="7">
    <source>
        <dbReference type="ARBA" id="ARBA00022837"/>
    </source>
</evidence>
<organism evidence="16 17">
    <name type="scientific">Junco hyemalis</name>
    <name type="common">Dark-eyed junco</name>
    <dbReference type="NCBI Taxonomy" id="40217"/>
    <lineage>
        <taxon>Eukaryota</taxon>
        <taxon>Metazoa</taxon>
        <taxon>Chordata</taxon>
        <taxon>Craniata</taxon>
        <taxon>Vertebrata</taxon>
        <taxon>Euteleostomi</taxon>
        <taxon>Archelosauria</taxon>
        <taxon>Archosauria</taxon>
        <taxon>Dinosauria</taxon>
        <taxon>Saurischia</taxon>
        <taxon>Theropoda</taxon>
        <taxon>Coelurosauria</taxon>
        <taxon>Aves</taxon>
        <taxon>Neognathae</taxon>
        <taxon>Neoaves</taxon>
        <taxon>Telluraves</taxon>
        <taxon>Australaves</taxon>
        <taxon>Passeriformes</taxon>
        <taxon>Passerellidae</taxon>
        <taxon>Junco</taxon>
    </lineage>
</organism>
<keyword evidence="5" id="KW-0677">Repeat</keyword>
<feature type="domain" description="EF-hand" evidence="15">
    <location>
        <begin position="586"/>
        <end position="621"/>
    </location>
</feature>
<dbReference type="EC" id="3.1.3.16" evidence="13"/>
<dbReference type="SUPFAM" id="SSF56300">
    <property type="entry name" value="Metallo-dependent phosphatases"/>
    <property type="match status" value="1"/>
</dbReference>
<comment type="catalytic activity">
    <reaction evidence="11">
        <text>O-phospho-L-seryl-[protein] + H2O = L-seryl-[protein] + phosphate</text>
        <dbReference type="Rhea" id="RHEA:20629"/>
        <dbReference type="Rhea" id="RHEA-COMP:9863"/>
        <dbReference type="Rhea" id="RHEA-COMP:11604"/>
        <dbReference type="ChEBI" id="CHEBI:15377"/>
        <dbReference type="ChEBI" id="CHEBI:29999"/>
        <dbReference type="ChEBI" id="CHEBI:43474"/>
        <dbReference type="ChEBI" id="CHEBI:83421"/>
        <dbReference type="EC" id="3.1.3.16"/>
    </reaction>
</comment>
<dbReference type="SMART" id="SM00156">
    <property type="entry name" value="PP2Ac"/>
    <property type="match status" value="1"/>
</dbReference>
<evidence type="ECO:0000256" key="4">
    <source>
        <dbReference type="ARBA" id="ARBA00022723"/>
    </source>
</evidence>
<evidence type="ECO:0000256" key="2">
    <source>
        <dbReference type="ARBA" id="ARBA00001946"/>
    </source>
</evidence>
<dbReference type="PROSITE" id="PS50222">
    <property type="entry name" value="EF_HAND_2"/>
    <property type="match status" value="3"/>
</dbReference>
<dbReference type="Gene3D" id="1.10.238.10">
    <property type="entry name" value="EF-hand"/>
    <property type="match status" value="1"/>
</dbReference>
<evidence type="ECO:0000256" key="10">
    <source>
        <dbReference type="ARBA" id="ARBA00023211"/>
    </source>
</evidence>